<dbReference type="AlphaFoldDB" id="A0A381VUS8"/>
<dbReference type="InterPro" id="IPR011896">
    <property type="entry name" value="OFOB"/>
</dbReference>
<evidence type="ECO:0000256" key="2">
    <source>
        <dbReference type="ARBA" id="ARBA00023002"/>
    </source>
</evidence>
<dbReference type="GO" id="GO:0030976">
    <property type="term" value="F:thiamine pyrophosphate binding"/>
    <property type="evidence" value="ECO:0007669"/>
    <property type="project" value="InterPro"/>
</dbReference>
<dbReference type="PANTHER" id="PTHR48084:SF2">
    <property type="entry name" value="PYRUVATE FERREDOXIN_FLAVODOXIN OXIDOREDUCTASE, BETA SUBUNIT"/>
    <property type="match status" value="1"/>
</dbReference>
<dbReference type="CDD" id="cd03375">
    <property type="entry name" value="TPP_OGFOR"/>
    <property type="match status" value="1"/>
</dbReference>
<dbReference type="Gene3D" id="3.40.50.970">
    <property type="match status" value="1"/>
</dbReference>
<dbReference type="EMBL" id="UINC01009852">
    <property type="protein sequence ID" value="SVA44059.1"/>
    <property type="molecule type" value="Genomic_DNA"/>
</dbReference>
<dbReference type="NCBIfam" id="TIGR02177">
    <property type="entry name" value="PorB_KorB"/>
    <property type="match status" value="1"/>
</dbReference>
<name>A0A381VUS8_9ZZZZ</name>
<dbReference type="InterPro" id="IPR029061">
    <property type="entry name" value="THDP-binding"/>
</dbReference>
<dbReference type="InterPro" id="IPR011766">
    <property type="entry name" value="TPP_enzyme_TPP-bd"/>
</dbReference>
<comment type="cofactor">
    <cofactor evidence="1">
        <name>[4Fe-4S] cluster</name>
        <dbReference type="ChEBI" id="CHEBI:49883"/>
    </cofactor>
</comment>
<dbReference type="Pfam" id="PF02775">
    <property type="entry name" value="TPP_enzyme_C"/>
    <property type="match status" value="1"/>
</dbReference>
<keyword evidence="2" id="KW-0560">Oxidoreductase</keyword>
<reference evidence="4" key="1">
    <citation type="submission" date="2018-05" db="EMBL/GenBank/DDBJ databases">
        <authorList>
            <person name="Lanie J.A."/>
            <person name="Ng W.-L."/>
            <person name="Kazmierczak K.M."/>
            <person name="Andrzejewski T.M."/>
            <person name="Davidsen T.M."/>
            <person name="Wayne K.J."/>
            <person name="Tettelin H."/>
            <person name="Glass J.I."/>
            <person name="Rusch D."/>
            <person name="Podicherti R."/>
            <person name="Tsui H.-C.T."/>
            <person name="Winkler M.E."/>
        </authorList>
    </citation>
    <scope>NUCLEOTIDE SEQUENCE</scope>
</reference>
<dbReference type="InterPro" id="IPR051457">
    <property type="entry name" value="2-oxoacid:Fd_oxidoreductase"/>
</dbReference>
<dbReference type="GO" id="GO:0045333">
    <property type="term" value="P:cellular respiration"/>
    <property type="evidence" value="ECO:0007669"/>
    <property type="project" value="UniProtKB-ARBA"/>
</dbReference>
<evidence type="ECO:0000313" key="4">
    <source>
        <dbReference type="EMBL" id="SVA44059.1"/>
    </source>
</evidence>
<evidence type="ECO:0000256" key="1">
    <source>
        <dbReference type="ARBA" id="ARBA00001966"/>
    </source>
</evidence>
<gene>
    <name evidence="4" type="ORF">METZ01_LOCUS96913</name>
</gene>
<dbReference type="GO" id="GO:0016625">
    <property type="term" value="F:oxidoreductase activity, acting on the aldehyde or oxo group of donors, iron-sulfur protein as acceptor"/>
    <property type="evidence" value="ECO:0007669"/>
    <property type="project" value="UniProtKB-ARBA"/>
</dbReference>
<proteinExistence type="predicted"/>
<sequence>MPTATADRKLTAKDFQVPFPNDWCPGCGDFGILNAIQQAFAKLELEAHKVAVVGGIGCSGKAPYFFPVYGVHTLHGRLLPFAHGIKLANPEMTVVGVGGDGDGLGIGAGHFVNSGRRNLDMTYILFNNEVYGLTKGQAAPTLAMGLQPKSLPEPNIQGQLNSLMMAMSVGFTWIGRGYSYNVKKVVDLVVEAIQHPGLSFLDILQPCPTYNNLHTKDWYA</sequence>
<feature type="domain" description="Thiamine pyrophosphate enzyme TPP-binding" evidence="3">
    <location>
        <begin position="57"/>
        <end position="203"/>
    </location>
</feature>
<feature type="non-terminal residue" evidence="4">
    <location>
        <position position="220"/>
    </location>
</feature>
<evidence type="ECO:0000259" key="3">
    <source>
        <dbReference type="Pfam" id="PF02775"/>
    </source>
</evidence>
<dbReference type="SUPFAM" id="SSF52518">
    <property type="entry name" value="Thiamin diphosphate-binding fold (THDP-binding)"/>
    <property type="match status" value="1"/>
</dbReference>
<organism evidence="4">
    <name type="scientific">marine metagenome</name>
    <dbReference type="NCBI Taxonomy" id="408172"/>
    <lineage>
        <taxon>unclassified sequences</taxon>
        <taxon>metagenomes</taxon>
        <taxon>ecological metagenomes</taxon>
    </lineage>
</organism>
<dbReference type="PANTHER" id="PTHR48084">
    <property type="entry name" value="2-OXOGLUTARATE OXIDOREDUCTASE SUBUNIT KORB-RELATED"/>
    <property type="match status" value="1"/>
</dbReference>
<protein>
    <recommendedName>
        <fullName evidence="3">Thiamine pyrophosphate enzyme TPP-binding domain-containing protein</fullName>
    </recommendedName>
</protein>
<accession>A0A381VUS8</accession>